<protein>
    <submittedName>
        <fullName evidence="1">Uncharacterized protein</fullName>
    </submittedName>
</protein>
<proteinExistence type="predicted"/>
<accession>A0A7S0XJK1</accession>
<dbReference type="AlphaFoldDB" id="A0A7S0XJK1"/>
<organism evidence="1">
    <name type="scientific">Erythrolobus madagascarensis</name>
    <dbReference type="NCBI Taxonomy" id="708628"/>
    <lineage>
        <taxon>Eukaryota</taxon>
        <taxon>Rhodophyta</taxon>
        <taxon>Bangiophyceae</taxon>
        <taxon>Porphyridiales</taxon>
        <taxon>Porphyridiaceae</taxon>
        <taxon>Erythrolobus</taxon>
    </lineage>
</organism>
<name>A0A7S0XJK1_9RHOD</name>
<sequence length="99" mass="10977">MGVAECKPWMVSPVVDGNTVRELLPGVPAGPEMRRVMDTQLEWMLEQPQLSKHDVQTRLVQHFSTYVHAPGQDTIRTNAPTASAAALRSAKRGICFFSK</sequence>
<reference evidence="1" key="1">
    <citation type="submission" date="2021-01" db="EMBL/GenBank/DDBJ databases">
        <authorList>
            <person name="Corre E."/>
            <person name="Pelletier E."/>
            <person name="Niang G."/>
            <person name="Scheremetjew M."/>
            <person name="Finn R."/>
            <person name="Kale V."/>
            <person name="Holt S."/>
            <person name="Cochrane G."/>
            <person name="Meng A."/>
            <person name="Brown T."/>
            <person name="Cohen L."/>
        </authorList>
    </citation>
    <scope>NUCLEOTIDE SEQUENCE</scope>
    <source>
        <strain evidence="1">CCMP3276</strain>
    </source>
</reference>
<evidence type="ECO:0000313" key="1">
    <source>
        <dbReference type="EMBL" id="CAD8725403.1"/>
    </source>
</evidence>
<gene>
    <name evidence="1" type="ORF">EMAD1354_LOCUS1483</name>
</gene>
<dbReference type="EMBL" id="HBFE01002248">
    <property type="protein sequence ID" value="CAD8725403.1"/>
    <property type="molecule type" value="Transcribed_RNA"/>
</dbReference>